<evidence type="ECO:0000313" key="1">
    <source>
        <dbReference type="EMBL" id="CAI9957518.1"/>
    </source>
</evidence>
<dbReference type="EMBL" id="CAXDID020000050">
    <property type="protein sequence ID" value="CAL6005132.1"/>
    <property type="molecule type" value="Genomic_DNA"/>
</dbReference>
<sequence length="333" mass="36807">MLNIIFLASKTLIMVEFMPISIKNYQSADSVQICSNYVSRTQNIGFCVKESAISSRVQTATITHSPMNNIFHSLYTTRTQDLQLNLTYQMLDLPSFALFGLTSTIQLVNSNIIVFVPQDLAQGSLVCFTCDVNATSTDFSFIGSAKNISGIVLEPLTVVQLEQSLIQLRIQGMNVGGLILNASKITVTLAECNVSCYVAQAVVSGTISTYNFETVSLGVTNVKICSNVHNQGQGAVTQTGTFTITCTLCRDNTYTYGICLQSLEFGEIVDDKLVCKNIFEFTGEWCACPEGYQPVSGQRNFLRKHTGLYQQANCSRINYRLRVRSFNQQNRSP</sequence>
<reference evidence="2 3" key="2">
    <citation type="submission" date="2024-07" db="EMBL/GenBank/DDBJ databases">
        <authorList>
            <person name="Akdeniz Z."/>
        </authorList>
    </citation>
    <scope>NUCLEOTIDE SEQUENCE [LARGE SCALE GENOMIC DNA]</scope>
</reference>
<dbReference type="Proteomes" id="UP001642409">
    <property type="component" value="Unassembled WGS sequence"/>
</dbReference>
<evidence type="ECO:0000313" key="2">
    <source>
        <dbReference type="EMBL" id="CAL6005132.1"/>
    </source>
</evidence>
<reference evidence="1" key="1">
    <citation type="submission" date="2023-06" db="EMBL/GenBank/DDBJ databases">
        <authorList>
            <person name="Kurt Z."/>
        </authorList>
    </citation>
    <scope>NUCLEOTIDE SEQUENCE</scope>
</reference>
<comment type="caution">
    <text evidence="1">The sequence shown here is derived from an EMBL/GenBank/DDBJ whole genome shotgun (WGS) entry which is preliminary data.</text>
</comment>
<name>A0AA86QG54_9EUKA</name>
<organism evidence="1">
    <name type="scientific">Hexamita inflata</name>
    <dbReference type="NCBI Taxonomy" id="28002"/>
    <lineage>
        <taxon>Eukaryota</taxon>
        <taxon>Metamonada</taxon>
        <taxon>Diplomonadida</taxon>
        <taxon>Hexamitidae</taxon>
        <taxon>Hexamitinae</taxon>
        <taxon>Hexamita</taxon>
    </lineage>
</organism>
<protein>
    <submittedName>
        <fullName evidence="2">Hypothetical_protein</fullName>
    </submittedName>
</protein>
<keyword evidence="3" id="KW-1185">Reference proteome</keyword>
<gene>
    <name evidence="2" type="ORF">HINF_LOCUS19221</name>
    <name evidence="1" type="ORF">HINF_LOCUS45163</name>
</gene>
<evidence type="ECO:0000313" key="3">
    <source>
        <dbReference type="Proteomes" id="UP001642409"/>
    </source>
</evidence>
<dbReference type="AlphaFoldDB" id="A0AA86QG54"/>
<accession>A0AA86QG54</accession>
<dbReference type="EMBL" id="CATOUU010000889">
    <property type="protein sequence ID" value="CAI9957518.1"/>
    <property type="molecule type" value="Genomic_DNA"/>
</dbReference>
<proteinExistence type="predicted"/>